<dbReference type="EMBL" id="CP036269">
    <property type="protein sequence ID" value="QDT41075.1"/>
    <property type="molecule type" value="Genomic_DNA"/>
</dbReference>
<evidence type="ECO:0000313" key="2">
    <source>
        <dbReference type="Proteomes" id="UP000317171"/>
    </source>
</evidence>
<dbReference type="KEGG" id="gaz:Pan241w_11340"/>
<keyword evidence="2" id="KW-1185">Reference proteome</keyword>
<gene>
    <name evidence="1" type="ORF">Pan241w_11340</name>
</gene>
<dbReference type="OrthoDB" id="3078522at2"/>
<organism evidence="1 2">
    <name type="scientific">Gimesia alba</name>
    <dbReference type="NCBI Taxonomy" id="2527973"/>
    <lineage>
        <taxon>Bacteria</taxon>
        <taxon>Pseudomonadati</taxon>
        <taxon>Planctomycetota</taxon>
        <taxon>Planctomycetia</taxon>
        <taxon>Planctomycetales</taxon>
        <taxon>Planctomycetaceae</taxon>
        <taxon>Gimesia</taxon>
    </lineage>
</organism>
<accession>A0A517RB13</accession>
<dbReference type="AlphaFoldDB" id="A0A517RB13"/>
<protein>
    <submittedName>
        <fullName evidence="1">Uncharacterized protein</fullName>
    </submittedName>
</protein>
<dbReference type="Proteomes" id="UP000317171">
    <property type="component" value="Chromosome"/>
</dbReference>
<evidence type="ECO:0000313" key="1">
    <source>
        <dbReference type="EMBL" id="QDT41075.1"/>
    </source>
</evidence>
<proteinExistence type="predicted"/>
<name>A0A517RB13_9PLAN</name>
<sequence>MTATSRHRGHPIRYDVESDCWRYIDSGQGTVCNPNRRCGVCNQEDTPEGHDPCLGTLPCVLNACCGHGEDNCAYVQFPDGSDIRGIEAIEYFRGVKQCQN</sequence>
<reference evidence="1 2" key="1">
    <citation type="submission" date="2019-02" db="EMBL/GenBank/DDBJ databases">
        <title>Deep-cultivation of Planctomycetes and their phenomic and genomic characterization uncovers novel biology.</title>
        <authorList>
            <person name="Wiegand S."/>
            <person name="Jogler M."/>
            <person name="Boedeker C."/>
            <person name="Pinto D."/>
            <person name="Vollmers J."/>
            <person name="Rivas-Marin E."/>
            <person name="Kohn T."/>
            <person name="Peeters S.H."/>
            <person name="Heuer A."/>
            <person name="Rast P."/>
            <person name="Oberbeckmann S."/>
            <person name="Bunk B."/>
            <person name="Jeske O."/>
            <person name="Meyerdierks A."/>
            <person name="Storesund J.E."/>
            <person name="Kallscheuer N."/>
            <person name="Luecker S."/>
            <person name="Lage O.M."/>
            <person name="Pohl T."/>
            <person name="Merkel B.J."/>
            <person name="Hornburger P."/>
            <person name="Mueller R.-W."/>
            <person name="Bruemmer F."/>
            <person name="Labrenz M."/>
            <person name="Spormann A.M."/>
            <person name="Op den Camp H."/>
            <person name="Overmann J."/>
            <person name="Amann R."/>
            <person name="Jetten M.S.M."/>
            <person name="Mascher T."/>
            <person name="Medema M.H."/>
            <person name="Devos D.P."/>
            <person name="Kaster A.-K."/>
            <person name="Ovreas L."/>
            <person name="Rohde M."/>
            <person name="Galperin M.Y."/>
            <person name="Jogler C."/>
        </authorList>
    </citation>
    <scope>NUCLEOTIDE SEQUENCE [LARGE SCALE GENOMIC DNA]</scope>
    <source>
        <strain evidence="1 2">Pan241w</strain>
    </source>
</reference>